<protein>
    <submittedName>
        <fullName evidence="2">Uncharacterized protein</fullName>
    </submittedName>
</protein>
<dbReference type="EMBL" id="AE014074">
    <property type="protein sequence ID" value="AAM79015.1"/>
    <property type="molecule type" value="Genomic_DNA"/>
</dbReference>
<evidence type="ECO:0000313" key="3">
    <source>
        <dbReference type="Proteomes" id="UP000000564"/>
    </source>
</evidence>
<accession>A0A0H2UTP6</accession>
<proteinExistence type="predicted"/>
<dbReference type="KEGG" id="spg:SpyM3_0408"/>
<reference evidence="2 3" key="1">
    <citation type="journal article" date="2002" name="Proc. Natl. Acad. Sci. U.S.A.">
        <title>Genome sequence of a serotype M3 strain of group A Streptococcus: phage-encoded toxins, the high-virulence phenotype, and clone emergence.</title>
        <authorList>
            <person name="Beres S.B."/>
            <person name="Sylva G.L."/>
            <person name="Barbian K.D."/>
            <person name="Lei B."/>
            <person name="Hoff J.S."/>
            <person name="Mammarella N.D."/>
            <person name="Liu M.Y."/>
            <person name="Smoot J.C."/>
            <person name="Porcella S.F."/>
            <person name="Parkins L.D."/>
            <person name="Campbell D.S."/>
            <person name="Smith T.M."/>
            <person name="McCormick J.K."/>
            <person name="Leung D.Y."/>
            <person name="Schlievert P.M."/>
            <person name="Musser J.M."/>
        </authorList>
    </citation>
    <scope>NUCLEOTIDE SEQUENCE [LARGE SCALE GENOMIC DNA]</scope>
    <source>
        <strain evidence="3">ATCC BAA-595 / MGAS315</strain>
    </source>
</reference>
<sequence length="65" mass="7022">MRQTSYGLLGFVCSVVFSLVASLPSVLTSKGLSKLGIDAKPASIFSSSSFFLWVIAISMTFFHSR</sequence>
<keyword evidence="1" id="KW-0812">Transmembrane</keyword>
<dbReference type="HOGENOM" id="CLU_2848041_0_0_9"/>
<dbReference type="AlphaFoldDB" id="A0A0H2UTP6"/>
<keyword evidence="1" id="KW-0472">Membrane</keyword>
<feature type="transmembrane region" description="Helical" evidence="1">
    <location>
        <begin position="44"/>
        <end position="62"/>
    </location>
</feature>
<gene>
    <name evidence="2" type="ordered locus">SpyM3_0408</name>
</gene>
<organism evidence="2 3">
    <name type="scientific">Streptococcus pyogenes serotype M3 (strain ATCC BAA-595 / MGAS315)</name>
    <dbReference type="NCBI Taxonomy" id="198466"/>
    <lineage>
        <taxon>Bacteria</taxon>
        <taxon>Bacillati</taxon>
        <taxon>Bacillota</taxon>
        <taxon>Bacilli</taxon>
        <taxon>Lactobacillales</taxon>
        <taxon>Streptococcaceae</taxon>
        <taxon>Streptococcus</taxon>
    </lineage>
</organism>
<dbReference type="Proteomes" id="UP000000564">
    <property type="component" value="Chromosome"/>
</dbReference>
<keyword evidence="1" id="KW-1133">Transmembrane helix</keyword>
<evidence type="ECO:0000313" key="2">
    <source>
        <dbReference type="EMBL" id="AAM79015.1"/>
    </source>
</evidence>
<evidence type="ECO:0000256" key="1">
    <source>
        <dbReference type="SAM" id="Phobius"/>
    </source>
</evidence>
<name>A0A0H2UTP6_STRP3</name>